<evidence type="ECO:0000259" key="1">
    <source>
        <dbReference type="Pfam" id="PF05699"/>
    </source>
</evidence>
<dbReference type="GO" id="GO:0046983">
    <property type="term" value="F:protein dimerization activity"/>
    <property type="evidence" value="ECO:0007669"/>
    <property type="project" value="InterPro"/>
</dbReference>
<dbReference type="Pfam" id="PF05699">
    <property type="entry name" value="Dimer_Tnp_hAT"/>
    <property type="match status" value="1"/>
</dbReference>
<dbReference type="AlphaFoldDB" id="A0A9P0B2E9"/>
<keyword evidence="3" id="KW-1185">Reference proteome</keyword>
<name>A0A9P0B2E9_BRAAE</name>
<dbReference type="OrthoDB" id="6783106at2759"/>
<gene>
    <name evidence="2" type="ORF">MELIAE_LOCUS6495</name>
</gene>
<dbReference type="InterPro" id="IPR008906">
    <property type="entry name" value="HATC_C_dom"/>
</dbReference>
<dbReference type="Proteomes" id="UP001154078">
    <property type="component" value="Chromosome 4"/>
</dbReference>
<feature type="domain" description="HAT C-terminal dimerisation" evidence="1">
    <location>
        <begin position="121"/>
        <end position="174"/>
    </location>
</feature>
<evidence type="ECO:0000313" key="3">
    <source>
        <dbReference type="Proteomes" id="UP001154078"/>
    </source>
</evidence>
<dbReference type="EMBL" id="OV121135">
    <property type="protein sequence ID" value="CAH0555059.1"/>
    <property type="molecule type" value="Genomic_DNA"/>
</dbReference>
<evidence type="ECO:0000313" key="2">
    <source>
        <dbReference type="EMBL" id="CAH0555059.1"/>
    </source>
</evidence>
<proteinExistence type="predicted"/>
<reference evidence="2" key="1">
    <citation type="submission" date="2021-12" db="EMBL/GenBank/DDBJ databases">
        <authorList>
            <person name="King R."/>
        </authorList>
    </citation>
    <scope>NUCLEOTIDE SEQUENCE</scope>
</reference>
<organism evidence="2 3">
    <name type="scientific">Brassicogethes aeneus</name>
    <name type="common">Rape pollen beetle</name>
    <name type="synonym">Meligethes aeneus</name>
    <dbReference type="NCBI Taxonomy" id="1431903"/>
    <lineage>
        <taxon>Eukaryota</taxon>
        <taxon>Metazoa</taxon>
        <taxon>Ecdysozoa</taxon>
        <taxon>Arthropoda</taxon>
        <taxon>Hexapoda</taxon>
        <taxon>Insecta</taxon>
        <taxon>Pterygota</taxon>
        <taxon>Neoptera</taxon>
        <taxon>Endopterygota</taxon>
        <taxon>Coleoptera</taxon>
        <taxon>Polyphaga</taxon>
        <taxon>Cucujiformia</taxon>
        <taxon>Nitidulidae</taxon>
        <taxon>Meligethinae</taxon>
        <taxon>Brassicogethes</taxon>
    </lineage>
</organism>
<protein>
    <recommendedName>
        <fullName evidence="1">HAT C-terminal dimerisation domain-containing protein</fullName>
    </recommendedName>
</protein>
<accession>A0A9P0B2E9</accession>
<sequence>MSETDEKAIRNEFRKCYVEFVSYLFKKFPNDNILLQDVEYLIPAEEYSCLIKEPMQSFELQSQISPEALADKIKAQWRNYQLENIDKSFYTETKNGLEKFKRLDEYWDKVRSIKDIVGQYKYTQLALMARIVLTISHGNANAERGFSLNKYILNDKNSLDKSTIIALRMIKDNLKDSQAVKNFPMSVTLLQMVGNAKRKYTEYLETQKLLEQNKVQKQNEQKIQETEERNKRRIHDDIDVLNDDIIRKESQLSIAKQMLNDGNTNLKKAMGAILFKKEPVIRAQQMIAMGLQKVNDITKELSTIETKKRD</sequence>